<feature type="signal peptide" evidence="1">
    <location>
        <begin position="1"/>
        <end position="16"/>
    </location>
</feature>
<organism evidence="2 3">
    <name type="scientific">Paramecium sonneborni</name>
    <dbReference type="NCBI Taxonomy" id="65129"/>
    <lineage>
        <taxon>Eukaryota</taxon>
        <taxon>Sar</taxon>
        <taxon>Alveolata</taxon>
        <taxon>Ciliophora</taxon>
        <taxon>Intramacronucleata</taxon>
        <taxon>Oligohymenophorea</taxon>
        <taxon>Peniculida</taxon>
        <taxon>Parameciidae</taxon>
        <taxon>Paramecium</taxon>
    </lineage>
</organism>
<accession>A0A8S1RF05</accession>
<evidence type="ECO:0000313" key="2">
    <source>
        <dbReference type="EMBL" id="CAD8125854.1"/>
    </source>
</evidence>
<comment type="caution">
    <text evidence="2">The sequence shown here is derived from an EMBL/GenBank/DDBJ whole genome shotgun (WGS) entry which is preliminary data.</text>
</comment>
<evidence type="ECO:0000313" key="3">
    <source>
        <dbReference type="Proteomes" id="UP000692954"/>
    </source>
</evidence>
<keyword evidence="1" id="KW-0732">Signal</keyword>
<name>A0A8S1RF05_9CILI</name>
<evidence type="ECO:0008006" key="4">
    <source>
        <dbReference type="Google" id="ProtNLM"/>
    </source>
</evidence>
<gene>
    <name evidence="2" type="ORF">PSON_ATCC_30995.1.T1620117</name>
</gene>
<reference evidence="2" key="1">
    <citation type="submission" date="2021-01" db="EMBL/GenBank/DDBJ databases">
        <authorList>
            <consortium name="Genoscope - CEA"/>
            <person name="William W."/>
        </authorList>
    </citation>
    <scope>NUCLEOTIDE SEQUENCE</scope>
</reference>
<feature type="chain" id="PRO_5035722753" description="Kinase domain protein" evidence="1">
    <location>
        <begin position="17"/>
        <end position="341"/>
    </location>
</feature>
<dbReference type="AlphaFoldDB" id="A0A8S1RF05"/>
<protein>
    <recommendedName>
        <fullName evidence="4">Kinase domain protein</fullName>
    </recommendedName>
</protein>
<dbReference type="PANTHER" id="PTHR38742">
    <property type="entry name" value="PROTEIN GP17"/>
    <property type="match status" value="1"/>
</dbReference>
<proteinExistence type="predicted"/>
<dbReference type="EMBL" id="CAJJDN010000162">
    <property type="protein sequence ID" value="CAD8125854.1"/>
    <property type="molecule type" value="Genomic_DNA"/>
</dbReference>
<dbReference type="OrthoDB" id="299804at2759"/>
<sequence length="341" mass="39755">MKKILILLSIIAICKFQGDDEEKNKCNLIIKGIFQGLTLSYQVNQQNIMENLNCNDFLNAISISVQFSKIKSYDSLQIGWDELGNAFEEIHKSIIKQQQIQSQVGRFINNLKLKLKNKVTCDINSMTEKLSEYLLESNYFSEQFDDWKEGRYFQYGQKIGKMLLKIQLPIVNLKAIFEDLEVVLEVFSGLQNGIKDQSQIESEQIVECLEGADQMIVYFDDFIFQTQRNFQALSTHCIIQEIVLALNHYINALEKCQDSILNAPILIQNLKKFNVLKDFKPENLLKLEKAKQSIINQKEQFLAVCWKMGYWFGFGEQISIYLQFYTQLQDQNEKNIENDQI</sequence>
<evidence type="ECO:0000256" key="1">
    <source>
        <dbReference type="SAM" id="SignalP"/>
    </source>
</evidence>
<dbReference type="PANTHER" id="PTHR38742:SF5">
    <property type="entry name" value="SECRETED PROTEIN A"/>
    <property type="match status" value="1"/>
</dbReference>
<dbReference type="Proteomes" id="UP000692954">
    <property type="component" value="Unassembled WGS sequence"/>
</dbReference>
<keyword evidence="3" id="KW-1185">Reference proteome</keyword>